<protein>
    <submittedName>
        <fullName evidence="3">Uncharacterized protein</fullName>
    </submittedName>
</protein>
<feature type="compositionally biased region" description="Basic residues" evidence="1">
    <location>
        <begin position="66"/>
        <end position="76"/>
    </location>
</feature>
<feature type="signal peptide" evidence="2">
    <location>
        <begin position="1"/>
        <end position="30"/>
    </location>
</feature>
<dbReference type="OrthoDB" id="7987917at2"/>
<dbReference type="Proteomes" id="UP000410984">
    <property type="component" value="Unassembled WGS sequence"/>
</dbReference>
<sequence length="219" mass="23830">MLPTRPRRAALALTALGLLAGTAAQSGAHAQEVGFFEALFGRARQEAPQPQMQPQVQAGSGGYVPSRRHDRGAARQRLRTRYAALPKSEPLKVKITDRQTPLDMSQGPAAALMKDETLRPGDIVILKTGPQVFTGPVEKRHTMRDFEPAQNSRLVDRRTRQQLAAMVAPVGALPADEARRVLARMKRNAPRNLAPVSAEARNGAEPAAMRVINVWSAQP</sequence>
<gene>
    <name evidence="3" type="ORF">MET9862_02736</name>
</gene>
<evidence type="ECO:0000313" key="4">
    <source>
        <dbReference type="Proteomes" id="UP000410984"/>
    </source>
</evidence>
<reference evidence="3 4" key="1">
    <citation type="submission" date="2019-06" db="EMBL/GenBank/DDBJ databases">
        <authorList>
            <person name="Rodrigo-Torres L."/>
            <person name="Arahal R. D."/>
            <person name="Lucena T."/>
        </authorList>
    </citation>
    <scope>NUCLEOTIDE SEQUENCE [LARGE SCALE GENOMIC DNA]</scope>
    <source>
        <strain evidence="3 4">SB0023/3</strain>
    </source>
</reference>
<proteinExistence type="predicted"/>
<feature type="compositionally biased region" description="Low complexity" evidence="1">
    <location>
        <begin position="46"/>
        <end position="58"/>
    </location>
</feature>
<dbReference type="AlphaFoldDB" id="A0A509ED92"/>
<keyword evidence="2" id="KW-0732">Signal</keyword>
<evidence type="ECO:0000313" key="3">
    <source>
        <dbReference type="EMBL" id="VUD72142.1"/>
    </source>
</evidence>
<name>A0A509ED92_9HYPH</name>
<dbReference type="EMBL" id="CABFPH010000035">
    <property type="protein sequence ID" value="VUD72142.1"/>
    <property type="molecule type" value="Genomic_DNA"/>
</dbReference>
<evidence type="ECO:0000256" key="1">
    <source>
        <dbReference type="SAM" id="MobiDB-lite"/>
    </source>
</evidence>
<dbReference type="RefSeq" id="WP_142583500.1">
    <property type="nucleotide sequence ID" value="NZ_CABFPH010000035.1"/>
</dbReference>
<feature type="chain" id="PRO_5021441858" evidence="2">
    <location>
        <begin position="31"/>
        <end position="219"/>
    </location>
</feature>
<accession>A0A509ED92</accession>
<keyword evidence="4" id="KW-1185">Reference proteome</keyword>
<evidence type="ECO:0000256" key="2">
    <source>
        <dbReference type="SAM" id="SignalP"/>
    </source>
</evidence>
<organism evidence="3 4">
    <name type="scientific">Methylobacterium symbioticum</name>
    <dbReference type="NCBI Taxonomy" id="2584084"/>
    <lineage>
        <taxon>Bacteria</taxon>
        <taxon>Pseudomonadati</taxon>
        <taxon>Pseudomonadota</taxon>
        <taxon>Alphaproteobacteria</taxon>
        <taxon>Hyphomicrobiales</taxon>
        <taxon>Methylobacteriaceae</taxon>
        <taxon>Methylobacterium</taxon>
    </lineage>
</organism>
<feature type="region of interest" description="Disordered" evidence="1">
    <location>
        <begin position="45"/>
        <end position="76"/>
    </location>
</feature>